<protein>
    <submittedName>
        <fullName evidence="5">Helix-turn-helix transcriptional regulator</fullName>
    </submittedName>
</protein>
<evidence type="ECO:0000313" key="5">
    <source>
        <dbReference type="EMBL" id="NMH93484.1"/>
    </source>
</evidence>
<sequence>MSSTGGTAWPLTGREAELRSMAGALSQAGGVVLAGPTGVGKTRLARAALADRAPDRVHWVAATESSREIPLAAFVPVLGDEVSGATGALPLAAAHAALRVRPDAVLGVDDAHLLDDVSATLLHQLAVAGETPMVITVRTGAPAPAAVTALWKDGLLARLDLSPLTGEQTGALVGAVLGGRLDGDSIRRLHAVTAGNVLWLRHLVDGELAAGRFVETAGVWHWADAPRITPALAELIDIRIGAQPPGVGEVLELLAIGEPLGVPLLEKVVGPIEVEDAVARGLVTVDTTGRRWEARLAHPLYGEVLRARSGPMRARRLRGVLVEAMAAPGGWQAGDMLRRAVLALESDLAPEPGLLFAAAARALELTDLPLAERLLRGSCAAAPAFDPQLTLAFTLGWQFRAVEAEQEYAAAAALATTEEQRVRVAHARASNLYYILNRLDEAEVVLADVERVSPDAALDMQGMRAHLAAGGDRLADAERAARQVLDAERASSQAETYAAWALLGVLTLTGRHDEAPAMAGRAVAAALRAPETAALQVNIAYWELFGLGLAGRPGLVRERIAELGTSLTGKFLSLFLPVLEGWLALVEGRPGLAARLLAEFRPHFPGSGGGWTTILETTLAHALGMCGNVVGAREAVRRAQQGRHPGIRFEEPRLTLAEAWAAAAEGAVSLAVERARRAASRAAGSGQWAVEVLARQTAVGFGDRAQAARLAELARCVDGPRASAAAEHARALADGDVEALLSASERFESAGLVLSAAEAAAQAAELCRQRHDLGGQAAAARRAALLAASCAGARTPALVAAARPFPITEREREVATLAAGPLSNREIALRLGISVRTVEGHVYRACTKLGVGDRAALAALVAGVPDERLRDGQEQ</sequence>
<dbReference type="InterPro" id="IPR036388">
    <property type="entry name" value="WH-like_DNA-bd_sf"/>
</dbReference>
<dbReference type="Proteomes" id="UP000586918">
    <property type="component" value="Unassembled WGS sequence"/>
</dbReference>
<dbReference type="RefSeq" id="WP_169414185.1">
    <property type="nucleotide sequence ID" value="NZ_JAAXKZ010000070.1"/>
</dbReference>
<comment type="caution">
    <text evidence="5">The sequence shown here is derived from an EMBL/GenBank/DDBJ whole genome shotgun (WGS) entry which is preliminary data.</text>
</comment>
<name>A0A848DM78_9PSEU</name>
<dbReference type="InterPro" id="IPR041664">
    <property type="entry name" value="AAA_16"/>
</dbReference>
<dbReference type="Gene3D" id="3.40.50.300">
    <property type="entry name" value="P-loop containing nucleotide triphosphate hydrolases"/>
    <property type="match status" value="1"/>
</dbReference>
<dbReference type="Gene3D" id="1.10.10.10">
    <property type="entry name" value="Winged helix-like DNA-binding domain superfamily/Winged helix DNA-binding domain"/>
    <property type="match status" value="1"/>
</dbReference>
<dbReference type="CDD" id="cd06170">
    <property type="entry name" value="LuxR_C_like"/>
    <property type="match status" value="1"/>
</dbReference>
<dbReference type="Pfam" id="PF13191">
    <property type="entry name" value="AAA_16"/>
    <property type="match status" value="1"/>
</dbReference>
<keyword evidence="6" id="KW-1185">Reference proteome</keyword>
<evidence type="ECO:0000256" key="2">
    <source>
        <dbReference type="ARBA" id="ARBA00023125"/>
    </source>
</evidence>
<proteinExistence type="predicted"/>
<dbReference type="SUPFAM" id="SSF52540">
    <property type="entry name" value="P-loop containing nucleoside triphosphate hydrolases"/>
    <property type="match status" value="1"/>
</dbReference>
<dbReference type="PANTHER" id="PTHR44688">
    <property type="entry name" value="DNA-BINDING TRANSCRIPTIONAL ACTIVATOR DEVR_DOSR"/>
    <property type="match status" value="1"/>
</dbReference>
<dbReference type="SMART" id="SM00382">
    <property type="entry name" value="AAA"/>
    <property type="match status" value="1"/>
</dbReference>
<organism evidence="5 6">
    <name type="scientific">Pseudonocardia bannensis</name>
    <dbReference type="NCBI Taxonomy" id="630973"/>
    <lineage>
        <taxon>Bacteria</taxon>
        <taxon>Bacillati</taxon>
        <taxon>Actinomycetota</taxon>
        <taxon>Actinomycetes</taxon>
        <taxon>Pseudonocardiales</taxon>
        <taxon>Pseudonocardiaceae</taxon>
        <taxon>Pseudonocardia</taxon>
    </lineage>
</organism>
<reference evidence="5 6" key="1">
    <citation type="submission" date="2020-04" db="EMBL/GenBank/DDBJ databases">
        <authorList>
            <person name="Klaysubun C."/>
            <person name="Duangmal K."/>
            <person name="Lipun K."/>
        </authorList>
    </citation>
    <scope>NUCLEOTIDE SEQUENCE [LARGE SCALE GENOMIC DNA]</scope>
    <source>
        <strain evidence="5 6">DSM 45300</strain>
    </source>
</reference>
<keyword evidence="2" id="KW-0238">DNA-binding</keyword>
<dbReference type="GO" id="GO:0006355">
    <property type="term" value="P:regulation of DNA-templated transcription"/>
    <property type="evidence" value="ECO:0007669"/>
    <property type="project" value="InterPro"/>
</dbReference>
<evidence type="ECO:0000256" key="3">
    <source>
        <dbReference type="ARBA" id="ARBA00023163"/>
    </source>
</evidence>
<accession>A0A848DM78</accession>
<dbReference type="PROSITE" id="PS50043">
    <property type="entry name" value="HTH_LUXR_2"/>
    <property type="match status" value="1"/>
</dbReference>
<dbReference type="InterPro" id="IPR000792">
    <property type="entry name" value="Tscrpt_reg_LuxR_C"/>
</dbReference>
<dbReference type="InterPro" id="IPR016032">
    <property type="entry name" value="Sig_transdc_resp-reg_C-effctor"/>
</dbReference>
<dbReference type="AlphaFoldDB" id="A0A848DM78"/>
<dbReference type="SMART" id="SM00421">
    <property type="entry name" value="HTH_LUXR"/>
    <property type="match status" value="1"/>
</dbReference>
<evidence type="ECO:0000259" key="4">
    <source>
        <dbReference type="PROSITE" id="PS50043"/>
    </source>
</evidence>
<keyword evidence="3" id="KW-0804">Transcription</keyword>
<dbReference type="SUPFAM" id="SSF46894">
    <property type="entry name" value="C-terminal effector domain of the bipartite response regulators"/>
    <property type="match status" value="1"/>
</dbReference>
<dbReference type="InterPro" id="IPR003593">
    <property type="entry name" value="AAA+_ATPase"/>
</dbReference>
<evidence type="ECO:0000313" key="6">
    <source>
        <dbReference type="Proteomes" id="UP000586918"/>
    </source>
</evidence>
<evidence type="ECO:0000256" key="1">
    <source>
        <dbReference type="ARBA" id="ARBA00023015"/>
    </source>
</evidence>
<dbReference type="InterPro" id="IPR027417">
    <property type="entry name" value="P-loop_NTPase"/>
</dbReference>
<dbReference type="PRINTS" id="PR00038">
    <property type="entry name" value="HTHLUXR"/>
</dbReference>
<dbReference type="EMBL" id="JAAXKZ010000070">
    <property type="protein sequence ID" value="NMH93484.1"/>
    <property type="molecule type" value="Genomic_DNA"/>
</dbReference>
<dbReference type="GO" id="GO:0003677">
    <property type="term" value="F:DNA binding"/>
    <property type="evidence" value="ECO:0007669"/>
    <property type="project" value="UniProtKB-KW"/>
</dbReference>
<dbReference type="PANTHER" id="PTHR44688:SF16">
    <property type="entry name" value="DNA-BINDING TRANSCRIPTIONAL ACTIVATOR DEVR_DOSR"/>
    <property type="match status" value="1"/>
</dbReference>
<gene>
    <name evidence="5" type="ORF">HF519_18270</name>
</gene>
<feature type="domain" description="HTH luxR-type" evidence="4">
    <location>
        <begin position="800"/>
        <end position="865"/>
    </location>
</feature>
<dbReference type="Pfam" id="PF00196">
    <property type="entry name" value="GerE"/>
    <property type="match status" value="1"/>
</dbReference>
<keyword evidence="1" id="KW-0805">Transcription regulation</keyword>